<dbReference type="GO" id="GO:0006450">
    <property type="term" value="P:regulation of translational fidelity"/>
    <property type="evidence" value="ECO:0007669"/>
    <property type="project" value="TreeGrafter"/>
</dbReference>
<evidence type="ECO:0000256" key="1">
    <source>
        <dbReference type="ARBA" id="ARBA00004496"/>
    </source>
</evidence>
<keyword evidence="8" id="KW-0547">Nucleotide-binding</keyword>
<evidence type="ECO:0000313" key="15">
    <source>
        <dbReference type="Proteomes" id="UP000178240"/>
    </source>
</evidence>
<evidence type="ECO:0000256" key="4">
    <source>
        <dbReference type="ARBA" id="ARBA00022490"/>
    </source>
</evidence>
<dbReference type="PANTHER" id="PTHR17490">
    <property type="entry name" value="SUA5"/>
    <property type="match status" value="1"/>
</dbReference>
<dbReference type="NCBIfam" id="TIGR00057">
    <property type="entry name" value="L-threonylcarbamoyladenylate synthase"/>
    <property type="match status" value="1"/>
</dbReference>
<reference evidence="14 15" key="1">
    <citation type="journal article" date="2016" name="Nat. Commun.">
        <title>Thousands of microbial genomes shed light on interconnected biogeochemical processes in an aquifer system.</title>
        <authorList>
            <person name="Anantharaman K."/>
            <person name="Brown C.T."/>
            <person name="Hug L.A."/>
            <person name="Sharon I."/>
            <person name="Castelle C.J."/>
            <person name="Probst A.J."/>
            <person name="Thomas B.C."/>
            <person name="Singh A."/>
            <person name="Wilkins M.J."/>
            <person name="Karaoz U."/>
            <person name="Brodie E.L."/>
            <person name="Williams K.H."/>
            <person name="Hubbard S.S."/>
            <person name="Banfield J.F."/>
        </authorList>
    </citation>
    <scope>NUCLEOTIDE SEQUENCE [LARGE SCALE GENOMIC DNA]</scope>
</reference>
<dbReference type="InterPro" id="IPR006070">
    <property type="entry name" value="Sua5-like_dom"/>
</dbReference>
<dbReference type="Gene3D" id="3.90.870.10">
    <property type="entry name" value="DHBP synthase"/>
    <property type="match status" value="1"/>
</dbReference>
<dbReference type="GO" id="GO:0003725">
    <property type="term" value="F:double-stranded RNA binding"/>
    <property type="evidence" value="ECO:0007669"/>
    <property type="project" value="InterPro"/>
</dbReference>
<dbReference type="AlphaFoldDB" id="A0A1G1Y250"/>
<name>A0A1G1Y250_9BACT</name>
<dbReference type="GO" id="GO:0005524">
    <property type="term" value="F:ATP binding"/>
    <property type="evidence" value="ECO:0007669"/>
    <property type="project" value="UniProtKB-KW"/>
</dbReference>
<evidence type="ECO:0000256" key="6">
    <source>
        <dbReference type="ARBA" id="ARBA00022694"/>
    </source>
</evidence>
<keyword evidence="4" id="KW-0963">Cytoplasm</keyword>
<dbReference type="GO" id="GO:0061710">
    <property type="term" value="F:L-threonylcarbamoyladenylate synthase"/>
    <property type="evidence" value="ECO:0007669"/>
    <property type="project" value="UniProtKB-EC"/>
</dbReference>
<feature type="region of interest" description="Disordered" evidence="12">
    <location>
        <begin position="186"/>
        <end position="205"/>
    </location>
</feature>
<dbReference type="GO" id="GO:0000049">
    <property type="term" value="F:tRNA binding"/>
    <property type="evidence" value="ECO:0007669"/>
    <property type="project" value="TreeGrafter"/>
</dbReference>
<keyword evidence="6" id="KW-0819">tRNA processing</keyword>
<evidence type="ECO:0000256" key="5">
    <source>
        <dbReference type="ARBA" id="ARBA00022679"/>
    </source>
</evidence>
<evidence type="ECO:0000256" key="12">
    <source>
        <dbReference type="SAM" id="MobiDB-lite"/>
    </source>
</evidence>
<proteinExistence type="inferred from homology"/>
<dbReference type="Pfam" id="PF01300">
    <property type="entry name" value="Sua5_yciO_yrdC"/>
    <property type="match status" value="1"/>
</dbReference>
<protein>
    <recommendedName>
        <fullName evidence="10">L-threonylcarbamoyladenylate synthase</fullName>
        <ecNumber evidence="3">2.7.7.87</ecNumber>
    </recommendedName>
    <alternativeName>
        <fullName evidence="10">L-threonylcarbamoyladenylate synthase</fullName>
    </alternativeName>
</protein>
<feature type="domain" description="YrdC-like" evidence="13">
    <location>
        <begin position="8"/>
        <end position="182"/>
    </location>
</feature>
<accession>A0A1G1Y250</accession>
<dbReference type="EMBL" id="MHIE01000004">
    <property type="protein sequence ID" value="OGY46413.1"/>
    <property type="molecule type" value="Genomic_DNA"/>
</dbReference>
<dbReference type="InterPro" id="IPR050156">
    <property type="entry name" value="TC-AMP_synthase_SUA5"/>
</dbReference>
<evidence type="ECO:0000256" key="3">
    <source>
        <dbReference type="ARBA" id="ARBA00012584"/>
    </source>
</evidence>
<comment type="catalytic activity">
    <reaction evidence="11">
        <text>L-threonine + hydrogencarbonate + ATP = L-threonylcarbamoyladenylate + diphosphate + H2O</text>
        <dbReference type="Rhea" id="RHEA:36407"/>
        <dbReference type="ChEBI" id="CHEBI:15377"/>
        <dbReference type="ChEBI" id="CHEBI:17544"/>
        <dbReference type="ChEBI" id="CHEBI:30616"/>
        <dbReference type="ChEBI" id="CHEBI:33019"/>
        <dbReference type="ChEBI" id="CHEBI:57926"/>
        <dbReference type="ChEBI" id="CHEBI:73682"/>
        <dbReference type="EC" id="2.7.7.87"/>
    </reaction>
</comment>
<dbReference type="PANTHER" id="PTHR17490:SF16">
    <property type="entry name" value="THREONYLCARBAMOYL-AMP SYNTHASE"/>
    <property type="match status" value="1"/>
</dbReference>
<dbReference type="Proteomes" id="UP000178240">
    <property type="component" value="Unassembled WGS sequence"/>
</dbReference>
<sequence length="205" mass="22451">MIVLKSTPKNIIQAAQVLRAGGIIVYPTDTAYALGGVFNSSAVVKKILKIKKRQDDKFTIVAASPAQVQKFFKLNSAQKKLARQFWPGPLSIVVSTKLSVRVPANTLTRRLCRLVGRPLIATSANVAGGNTPYGSRQIINDFKNEISQPDLLLDGGHLARKKTSTIVKAEKNNLIIIRQGSVKITDQSSKSRGNYRRPGSGHREY</sequence>
<comment type="caution">
    <text evidence="14">The sequence shown here is derived from an EMBL/GenBank/DDBJ whole genome shotgun (WGS) entry which is preliminary data.</text>
</comment>
<comment type="similarity">
    <text evidence="2">Belongs to the SUA5 family.</text>
</comment>
<evidence type="ECO:0000256" key="9">
    <source>
        <dbReference type="ARBA" id="ARBA00022840"/>
    </source>
</evidence>
<dbReference type="InterPro" id="IPR017945">
    <property type="entry name" value="DHBP_synth_RibB-like_a/b_dom"/>
</dbReference>
<evidence type="ECO:0000313" key="14">
    <source>
        <dbReference type="EMBL" id="OGY46413.1"/>
    </source>
</evidence>
<dbReference type="GO" id="GO:0008033">
    <property type="term" value="P:tRNA processing"/>
    <property type="evidence" value="ECO:0007669"/>
    <property type="project" value="UniProtKB-KW"/>
</dbReference>
<dbReference type="EC" id="2.7.7.87" evidence="3"/>
<evidence type="ECO:0000256" key="10">
    <source>
        <dbReference type="ARBA" id="ARBA00029774"/>
    </source>
</evidence>
<evidence type="ECO:0000256" key="8">
    <source>
        <dbReference type="ARBA" id="ARBA00022741"/>
    </source>
</evidence>
<comment type="subcellular location">
    <subcellularLocation>
        <location evidence="1">Cytoplasm</location>
    </subcellularLocation>
</comment>
<dbReference type="STRING" id="1797535.A2744_00540"/>
<gene>
    <name evidence="14" type="ORF">A2744_00540</name>
</gene>
<keyword evidence="5" id="KW-0808">Transferase</keyword>
<organism evidence="14 15">
    <name type="scientific">Candidatus Buchananbacteria bacterium RIFCSPHIGHO2_01_FULL_44_11</name>
    <dbReference type="NCBI Taxonomy" id="1797535"/>
    <lineage>
        <taxon>Bacteria</taxon>
        <taxon>Candidatus Buchananiibacteriota</taxon>
    </lineage>
</organism>
<evidence type="ECO:0000256" key="11">
    <source>
        <dbReference type="ARBA" id="ARBA00048366"/>
    </source>
</evidence>
<keyword evidence="9" id="KW-0067">ATP-binding</keyword>
<evidence type="ECO:0000259" key="13">
    <source>
        <dbReference type="PROSITE" id="PS51163"/>
    </source>
</evidence>
<dbReference type="GO" id="GO:0005737">
    <property type="term" value="C:cytoplasm"/>
    <property type="evidence" value="ECO:0007669"/>
    <property type="project" value="UniProtKB-SubCell"/>
</dbReference>
<dbReference type="PROSITE" id="PS51163">
    <property type="entry name" value="YRDC"/>
    <property type="match status" value="1"/>
</dbReference>
<keyword evidence="7" id="KW-0548">Nucleotidyltransferase</keyword>
<evidence type="ECO:0000256" key="7">
    <source>
        <dbReference type="ARBA" id="ARBA00022695"/>
    </source>
</evidence>
<evidence type="ECO:0000256" key="2">
    <source>
        <dbReference type="ARBA" id="ARBA00007663"/>
    </source>
</evidence>
<dbReference type="SUPFAM" id="SSF55821">
    <property type="entry name" value="YrdC/RibB"/>
    <property type="match status" value="1"/>
</dbReference>